<accession>A0A6L9S203</accession>
<dbReference type="EMBL" id="JAAGOA010000001">
    <property type="protein sequence ID" value="NED98830.1"/>
    <property type="molecule type" value="Genomic_DNA"/>
</dbReference>
<name>A0A6L9S203_9ACTN</name>
<proteinExistence type="predicted"/>
<dbReference type="NCBIfam" id="NF047843">
    <property type="entry name" value="MST_Rv0443"/>
    <property type="match status" value="1"/>
</dbReference>
<organism evidence="1 2">
    <name type="scientific">Phytoactinopolyspora halotolerans</name>
    <dbReference type="NCBI Taxonomy" id="1981512"/>
    <lineage>
        <taxon>Bacteria</taxon>
        <taxon>Bacillati</taxon>
        <taxon>Actinomycetota</taxon>
        <taxon>Actinomycetes</taxon>
        <taxon>Jiangellales</taxon>
        <taxon>Jiangellaceae</taxon>
        <taxon>Phytoactinopolyspora</taxon>
    </lineage>
</organism>
<gene>
    <name evidence="1" type="ORF">G1H10_01450</name>
</gene>
<reference evidence="1 2" key="1">
    <citation type="submission" date="2020-02" db="EMBL/GenBank/DDBJ databases">
        <authorList>
            <person name="Li X.-J."/>
            <person name="Han X.-M."/>
        </authorList>
    </citation>
    <scope>NUCLEOTIDE SEQUENCE [LARGE SCALE GENOMIC DNA]</scope>
    <source>
        <strain evidence="1 2">CCTCC AB 2017055</strain>
    </source>
</reference>
<dbReference type="RefSeq" id="WP_163731587.1">
    <property type="nucleotide sequence ID" value="NZ_JAAGOA010000001.1"/>
</dbReference>
<evidence type="ECO:0000313" key="1">
    <source>
        <dbReference type="EMBL" id="NED98830.1"/>
    </source>
</evidence>
<sequence length="172" mass="18788">MRSAELLIDAYGRVREEVHSVVDGLTPDQLAHRVDEQANSIAWLVWHLTRILDDHLAEAAGTEQTWLAGGWSERFALPFPPTSTGFGHSSADVAAVRVDSGDLLTGYHDAAHETAVSYVNRLSDADLDRIVDDRWDPPVMLGVRLVSVANDAAQHVGQAAFIRGVVLRAAER</sequence>
<dbReference type="SUPFAM" id="SSF109854">
    <property type="entry name" value="DinB/YfiT-like putative metalloenzymes"/>
    <property type="match status" value="1"/>
</dbReference>
<dbReference type="Pfam" id="PF04978">
    <property type="entry name" value="MST"/>
    <property type="match status" value="1"/>
</dbReference>
<dbReference type="Proteomes" id="UP000475214">
    <property type="component" value="Unassembled WGS sequence"/>
</dbReference>
<keyword evidence="2" id="KW-1185">Reference proteome</keyword>
<dbReference type="AlphaFoldDB" id="A0A6L9S203"/>
<dbReference type="InterPro" id="IPR007061">
    <property type="entry name" value="MST-like"/>
</dbReference>
<evidence type="ECO:0000313" key="2">
    <source>
        <dbReference type="Proteomes" id="UP000475214"/>
    </source>
</evidence>
<dbReference type="Gene3D" id="1.20.120.450">
    <property type="entry name" value="dinb family like domain"/>
    <property type="match status" value="1"/>
</dbReference>
<dbReference type="InterPro" id="IPR034660">
    <property type="entry name" value="DinB/YfiT-like"/>
</dbReference>
<protein>
    <submittedName>
        <fullName evidence="1">DinB family protein</fullName>
    </submittedName>
</protein>
<comment type="caution">
    <text evidence="1">The sequence shown here is derived from an EMBL/GenBank/DDBJ whole genome shotgun (WGS) entry which is preliminary data.</text>
</comment>